<organism evidence="2">
    <name type="scientific">Phaffia rhodozyma</name>
    <name type="common">Yeast</name>
    <name type="synonym">Xanthophyllomyces dendrorhous</name>
    <dbReference type="NCBI Taxonomy" id="264483"/>
    <lineage>
        <taxon>Eukaryota</taxon>
        <taxon>Fungi</taxon>
        <taxon>Dikarya</taxon>
        <taxon>Basidiomycota</taxon>
        <taxon>Agaricomycotina</taxon>
        <taxon>Tremellomycetes</taxon>
        <taxon>Cystofilobasidiales</taxon>
        <taxon>Mrakiaceae</taxon>
        <taxon>Phaffia</taxon>
    </lineage>
</organism>
<accession>A0A0F7SV07</accession>
<dbReference type="EMBL" id="LN483157">
    <property type="protein sequence ID" value="CED83803.1"/>
    <property type="molecule type" value="Genomic_DNA"/>
</dbReference>
<dbReference type="PANTHER" id="PTHR12448:SF0">
    <property type="entry name" value="ATP SYNTHASE SUBUNIT EPSILON, MITOCHONDRIAL"/>
    <property type="match status" value="1"/>
</dbReference>
<sequence length="70" mass="7714">MSSWRSVMTYNRYTSVAARAIRSGLKEAERVKADKRANVTLKKQIWTKGEPSESVVVDVSAPLKSASKSA</sequence>
<dbReference type="GO" id="GO:0045259">
    <property type="term" value="C:proton-transporting ATP synthase complex"/>
    <property type="evidence" value="ECO:0007669"/>
    <property type="project" value="InterPro"/>
</dbReference>
<reference evidence="2" key="1">
    <citation type="submission" date="2014-08" db="EMBL/GenBank/DDBJ databases">
        <authorList>
            <person name="Sharma Rahul"/>
            <person name="Thines Marco"/>
        </authorList>
    </citation>
    <scope>NUCLEOTIDE SEQUENCE</scope>
</reference>
<dbReference type="SUPFAM" id="SSF48690">
    <property type="entry name" value="Epsilon subunit of mitochondrial F1F0-ATP synthase"/>
    <property type="match status" value="1"/>
</dbReference>
<comment type="similarity">
    <text evidence="1">Belongs to the eukaryotic ATPase epsilon family.</text>
</comment>
<dbReference type="PANTHER" id="PTHR12448">
    <property type="entry name" value="ATP SYNTHASE EPSILON CHAIN, MITOCHONDRIAL"/>
    <property type="match status" value="1"/>
</dbReference>
<evidence type="ECO:0000256" key="1">
    <source>
        <dbReference type="ARBA" id="ARBA00009502"/>
    </source>
</evidence>
<dbReference type="CDD" id="cd12153">
    <property type="entry name" value="F1-ATPase_epsilon"/>
    <property type="match status" value="1"/>
</dbReference>
<dbReference type="InterPro" id="IPR036742">
    <property type="entry name" value="ATP_synth_F1_esu_sf_mt"/>
</dbReference>
<dbReference type="Pfam" id="PF04627">
    <property type="entry name" value="ATP-synt_Eps"/>
    <property type="match status" value="1"/>
</dbReference>
<dbReference type="Gene3D" id="1.10.1620.20">
    <property type="entry name" value="ATP synthase, F1 complex, epsilon subunit superfamily, mitochondrial"/>
    <property type="match status" value="1"/>
</dbReference>
<dbReference type="GO" id="GO:0005743">
    <property type="term" value="C:mitochondrial inner membrane"/>
    <property type="evidence" value="ECO:0007669"/>
    <property type="project" value="InterPro"/>
</dbReference>
<proteinExistence type="inferred from homology"/>
<dbReference type="InterPro" id="IPR006721">
    <property type="entry name" value="ATP_synth_F1_esu_mt"/>
</dbReference>
<dbReference type="AlphaFoldDB" id="A0A0F7SV07"/>
<dbReference type="GO" id="GO:0042776">
    <property type="term" value="P:proton motive force-driven mitochondrial ATP synthesis"/>
    <property type="evidence" value="ECO:0007669"/>
    <property type="project" value="TreeGrafter"/>
</dbReference>
<protein>
    <submittedName>
        <fullName evidence="2">Mitochondrial atp epsilon chain</fullName>
    </submittedName>
</protein>
<name>A0A0F7SV07_PHARH</name>
<dbReference type="GO" id="GO:0046933">
    <property type="term" value="F:proton-transporting ATP synthase activity, rotational mechanism"/>
    <property type="evidence" value="ECO:0007669"/>
    <property type="project" value="InterPro"/>
</dbReference>
<evidence type="ECO:0000313" key="2">
    <source>
        <dbReference type="EMBL" id="CED83803.1"/>
    </source>
</evidence>